<keyword evidence="2" id="KW-1185">Reference proteome</keyword>
<organism evidence="1 2">
    <name type="scientific">Mycolicibacterium chlorophenolicum</name>
    <dbReference type="NCBI Taxonomy" id="37916"/>
    <lineage>
        <taxon>Bacteria</taxon>
        <taxon>Bacillati</taxon>
        <taxon>Actinomycetota</taxon>
        <taxon>Actinomycetes</taxon>
        <taxon>Mycobacteriales</taxon>
        <taxon>Mycobacteriaceae</taxon>
        <taxon>Mycolicibacterium</taxon>
    </lineage>
</organism>
<reference evidence="1 2" key="1">
    <citation type="journal article" date="2015" name="Genome Biol. Evol.">
        <title>Characterization of Three Mycobacterium spp. with Potential Use in Bioremediation by Genome Sequencing and Comparative Genomics.</title>
        <authorList>
            <person name="Das S."/>
            <person name="Pettersson B.M."/>
            <person name="Behra P.R."/>
            <person name="Ramesh M."/>
            <person name="Dasgupta S."/>
            <person name="Bhattacharya A."/>
            <person name="Kirsebom L.A."/>
        </authorList>
    </citation>
    <scope>NUCLEOTIDE SEQUENCE [LARGE SCALE GENOMIC DNA]</scope>
    <source>
        <strain evidence="1 2">DSM 43826</strain>
    </source>
</reference>
<proteinExistence type="predicted"/>
<sequence length="55" mass="6039">MAYENKFVELNVVEAALAGDEDGVDALLERMLAGERRALRHSLRVVIDAINVLGD</sequence>
<dbReference type="Proteomes" id="UP000036513">
    <property type="component" value="Unassembled WGS sequence"/>
</dbReference>
<evidence type="ECO:0000313" key="2">
    <source>
        <dbReference type="Proteomes" id="UP000036513"/>
    </source>
</evidence>
<evidence type="ECO:0000313" key="1">
    <source>
        <dbReference type="EMBL" id="KMO82449.1"/>
    </source>
</evidence>
<comment type="caution">
    <text evidence="1">The sequence shown here is derived from an EMBL/GenBank/DDBJ whole genome shotgun (WGS) entry which is preliminary data.</text>
</comment>
<accession>A0A0J6WIL9</accession>
<name>A0A0J6WIL9_9MYCO</name>
<protein>
    <submittedName>
        <fullName evidence="1">Uncharacterized protein</fullName>
    </submittedName>
</protein>
<dbReference type="STRING" id="37916.MCHLDSM_01072"/>
<gene>
    <name evidence="1" type="ORF">MCHLDSM_01072</name>
</gene>
<dbReference type="AlphaFoldDB" id="A0A0J6WIL9"/>
<dbReference type="PATRIC" id="fig|37916.4.peg.948"/>
<dbReference type="EMBL" id="JYNL01000009">
    <property type="protein sequence ID" value="KMO82449.1"/>
    <property type="molecule type" value="Genomic_DNA"/>
</dbReference>
<dbReference type="RefSeq" id="WP_168440015.1">
    <property type="nucleotide sequence ID" value="NZ_JYNL01000009.1"/>
</dbReference>